<dbReference type="NCBIfam" id="TIGR03534">
    <property type="entry name" value="RF_mod_PrmC"/>
    <property type="match status" value="1"/>
</dbReference>
<dbReference type="Proteomes" id="UP000610760">
    <property type="component" value="Unassembled WGS sequence"/>
</dbReference>
<dbReference type="Gene3D" id="3.40.50.150">
    <property type="entry name" value="Vaccinia Virus protein VP39"/>
    <property type="match status" value="1"/>
</dbReference>
<dbReference type="PANTHER" id="PTHR18895">
    <property type="entry name" value="HEMK METHYLTRANSFERASE"/>
    <property type="match status" value="1"/>
</dbReference>
<accession>A0A926E2V6</accession>
<proteinExistence type="inferred from homology"/>
<feature type="binding site" evidence="5">
    <location>
        <begin position="191"/>
        <end position="194"/>
    </location>
    <ligand>
        <name>substrate</name>
    </ligand>
</feature>
<evidence type="ECO:0000313" key="8">
    <source>
        <dbReference type="EMBL" id="MBC8558520.1"/>
    </source>
</evidence>
<dbReference type="EC" id="2.1.1.297" evidence="5"/>
<dbReference type="Pfam" id="PF05175">
    <property type="entry name" value="MTS"/>
    <property type="match status" value="1"/>
</dbReference>
<feature type="binding site" evidence="5">
    <location>
        <position position="148"/>
    </location>
    <ligand>
        <name>S-adenosyl-L-methionine</name>
        <dbReference type="ChEBI" id="CHEBI:59789"/>
    </ligand>
</feature>
<dbReference type="InterPro" id="IPR004556">
    <property type="entry name" value="HemK-like"/>
</dbReference>
<dbReference type="InterPro" id="IPR019874">
    <property type="entry name" value="RF_methyltr_PrmC"/>
</dbReference>
<dbReference type="InterPro" id="IPR007848">
    <property type="entry name" value="Small_mtfrase_dom"/>
</dbReference>
<evidence type="ECO:0000256" key="2">
    <source>
        <dbReference type="ARBA" id="ARBA00022679"/>
    </source>
</evidence>
<dbReference type="InterPro" id="IPR040758">
    <property type="entry name" value="PrmC_N"/>
</dbReference>
<comment type="function">
    <text evidence="5">Methylates the class 1 translation termination release factors RF1/PrfA and RF2/PrfB on the glutamine residue of the universally conserved GGQ motif.</text>
</comment>
<name>A0A926E2V6_9FIRM</name>
<dbReference type="GO" id="GO:0102559">
    <property type="term" value="F:peptide chain release factor N(5)-glutamine methyltransferase activity"/>
    <property type="evidence" value="ECO:0007669"/>
    <property type="project" value="UniProtKB-EC"/>
</dbReference>
<dbReference type="Pfam" id="PF17827">
    <property type="entry name" value="PrmC_N"/>
    <property type="match status" value="1"/>
</dbReference>
<evidence type="ECO:0000256" key="1">
    <source>
        <dbReference type="ARBA" id="ARBA00022603"/>
    </source>
</evidence>
<dbReference type="GO" id="GO:0032259">
    <property type="term" value="P:methylation"/>
    <property type="evidence" value="ECO:0007669"/>
    <property type="project" value="UniProtKB-KW"/>
</dbReference>
<dbReference type="AlphaFoldDB" id="A0A926E2V6"/>
<dbReference type="CDD" id="cd02440">
    <property type="entry name" value="AdoMet_MTases"/>
    <property type="match status" value="1"/>
</dbReference>
<dbReference type="InterPro" id="IPR029063">
    <property type="entry name" value="SAM-dependent_MTases_sf"/>
</dbReference>
<dbReference type="RefSeq" id="WP_249293412.1">
    <property type="nucleotide sequence ID" value="NZ_JACRSV010000001.1"/>
</dbReference>
<dbReference type="SUPFAM" id="SSF53335">
    <property type="entry name" value="S-adenosyl-L-methionine-dependent methyltransferases"/>
    <property type="match status" value="1"/>
</dbReference>
<comment type="caution">
    <text evidence="5">Lacks conserved residue(s) required for the propagation of feature annotation.</text>
</comment>
<evidence type="ECO:0000256" key="4">
    <source>
        <dbReference type="ARBA" id="ARBA00048391"/>
    </source>
</evidence>
<reference evidence="8" key="1">
    <citation type="submission" date="2020-08" db="EMBL/GenBank/DDBJ databases">
        <title>Genome public.</title>
        <authorList>
            <person name="Liu C."/>
            <person name="Sun Q."/>
        </authorList>
    </citation>
    <scope>NUCLEOTIDE SEQUENCE</scope>
    <source>
        <strain evidence="8">NSJ-33</strain>
    </source>
</reference>
<evidence type="ECO:0000256" key="5">
    <source>
        <dbReference type="HAMAP-Rule" id="MF_02126"/>
    </source>
</evidence>
<dbReference type="InterPro" id="IPR002052">
    <property type="entry name" value="DNA_methylase_N6_adenine_CS"/>
</dbReference>
<evidence type="ECO:0000313" key="9">
    <source>
        <dbReference type="Proteomes" id="UP000610760"/>
    </source>
</evidence>
<dbReference type="InterPro" id="IPR050320">
    <property type="entry name" value="N5-glutamine_MTase"/>
</dbReference>
<evidence type="ECO:0000259" key="6">
    <source>
        <dbReference type="Pfam" id="PF05175"/>
    </source>
</evidence>
<dbReference type="EMBL" id="JACRSV010000001">
    <property type="protein sequence ID" value="MBC8558520.1"/>
    <property type="molecule type" value="Genomic_DNA"/>
</dbReference>
<organism evidence="8 9">
    <name type="scientific">Fumia xinanensis</name>
    <dbReference type="NCBI Taxonomy" id="2763659"/>
    <lineage>
        <taxon>Bacteria</taxon>
        <taxon>Bacillati</taxon>
        <taxon>Bacillota</taxon>
        <taxon>Clostridia</taxon>
        <taxon>Eubacteriales</taxon>
        <taxon>Oscillospiraceae</taxon>
        <taxon>Fumia</taxon>
    </lineage>
</organism>
<keyword evidence="9" id="KW-1185">Reference proteome</keyword>
<keyword evidence="3 5" id="KW-0949">S-adenosyl-L-methionine</keyword>
<feature type="domain" description="Methyltransferase small" evidence="6">
    <location>
        <begin position="113"/>
        <end position="202"/>
    </location>
</feature>
<keyword evidence="2 5" id="KW-0808">Transferase</keyword>
<evidence type="ECO:0000256" key="3">
    <source>
        <dbReference type="ARBA" id="ARBA00022691"/>
    </source>
</evidence>
<dbReference type="NCBIfam" id="TIGR00536">
    <property type="entry name" value="hemK_fam"/>
    <property type="match status" value="1"/>
</dbReference>
<evidence type="ECO:0000259" key="7">
    <source>
        <dbReference type="Pfam" id="PF17827"/>
    </source>
</evidence>
<comment type="catalytic activity">
    <reaction evidence="4 5">
        <text>L-glutaminyl-[peptide chain release factor] + S-adenosyl-L-methionine = N(5)-methyl-L-glutaminyl-[peptide chain release factor] + S-adenosyl-L-homocysteine + H(+)</text>
        <dbReference type="Rhea" id="RHEA:42896"/>
        <dbReference type="Rhea" id="RHEA-COMP:10271"/>
        <dbReference type="Rhea" id="RHEA-COMP:10272"/>
        <dbReference type="ChEBI" id="CHEBI:15378"/>
        <dbReference type="ChEBI" id="CHEBI:30011"/>
        <dbReference type="ChEBI" id="CHEBI:57856"/>
        <dbReference type="ChEBI" id="CHEBI:59789"/>
        <dbReference type="ChEBI" id="CHEBI:61891"/>
        <dbReference type="EC" id="2.1.1.297"/>
    </reaction>
</comment>
<dbReference type="GO" id="GO:0003676">
    <property type="term" value="F:nucleic acid binding"/>
    <property type="evidence" value="ECO:0007669"/>
    <property type="project" value="InterPro"/>
</dbReference>
<sequence>MVNREEIDLRKVYIETKNTLSDFVEAPDFEAQQIVRQVFDVSYSEILTGVKRMACPEQIKRIRDIVTRRCEHYPLQYLLGEWDFFGRPFLVGEGVLIPRADTEVLVEEALRFLEPLSAPKVLDLCSGSGCIGLTVALERPDAQVTAVEKSPAAFCYLTQNNERLGAKAECLLGDALALEAVKGPFDLIVSNPPYLTGQDMAELQVEVRFEPAEALYGDEDGLYFYRELTKIYVQRLRPGGMLAYEIGEGQQNAVSELLAAASLKSICQIPDYNGIIRCITGKNCDFVEDYGLSAV</sequence>
<dbReference type="Gene3D" id="1.10.8.10">
    <property type="entry name" value="DNA helicase RuvA subunit, C-terminal domain"/>
    <property type="match status" value="1"/>
</dbReference>
<feature type="binding site" evidence="5">
    <location>
        <position position="191"/>
    </location>
    <ligand>
        <name>S-adenosyl-L-methionine</name>
        <dbReference type="ChEBI" id="CHEBI:59789"/>
    </ligand>
</feature>
<dbReference type="PANTHER" id="PTHR18895:SF74">
    <property type="entry name" value="MTRF1L RELEASE FACTOR GLUTAMINE METHYLTRANSFERASE"/>
    <property type="match status" value="1"/>
</dbReference>
<dbReference type="PROSITE" id="PS00092">
    <property type="entry name" value="N6_MTASE"/>
    <property type="match status" value="1"/>
</dbReference>
<feature type="domain" description="Release factor glutamine methyltransferase N-terminal" evidence="7">
    <location>
        <begin position="15"/>
        <end position="80"/>
    </location>
</feature>
<dbReference type="HAMAP" id="MF_02126">
    <property type="entry name" value="RF_methyltr_PrmC"/>
    <property type="match status" value="1"/>
</dbReference>
<comment type="similarity">
    <text evidence="5">Belongs to the protein N5-glutamine methyltransferase family. PrmC subfamily.</text>
</comment>
<gene>
    <name evidence="5 8" type="primary">prmC</name>
    <name evidence="8" type="ORF">H8710_00420</name>
</gene>
<protein>
    <recommendedName>
        <fullName evidence="5">Release factor glutamine methyltransferase</fullName>
        <shortName evidence="5">RF MTase</shortName>
        <ecNumber evidence="5">2.1.1.297</ecNumber>
    </recommendedName>
    <alternativeName>
        <fullName evidence="5">N5-glutamine methyltransferase PrmC</fullName>
    </alternativeName>
    <alternativeName>
        <fullName evidence="5">Protein-(glutamine-N5) MTase PrmC</fullName>
    </alternativeName>
    <alternativeName>
        <fullName evidence="5">Protein-glutamine N-methyltransferase PrmC</fullName>
    </alternativeName>
</protein>
<comment type="caution">
    <text evidence="8">The sequence shown here is derived from an EMBL/GenBank/DDBJ whole genome shotgun (WGS) entry which is preliminary data.</text>
</comment>
<keyword evidence="1 5" id="KW-0489">Methyltransferase</keyword>